<dbReference type="PANTHER" id="PTHR43044">
    <property type="match status" value="1"/>
</dbReference>
<evidence type="ECO:0000256" key="4">
    <source>
        <dbReference type="ARBA" id="ARBA00022692"/>
    </source>
</evidence>
<evidence type="ECO:0000313" key="8">
    <source>
        <dbReference type="EMBL" id="SVA68603.1"/>
    </source>
</evidence>
<keyword evidence="3" id="KW-1003">Cell membrane</keyword>
<dbReference type="AlphaFoldDB" id="A0A381XWL1"/>
<dbReference type="GO" id="GO:0005886">
    <property type="term" value="C:plasma membrane"/>
    <property type="evidence" value="ECO:0007669"/>
    <property type="project" value="UniProtKB-SubCell"/>
</dbReference>
<name>A0A381XWL1_9ZZZZ</name>
<comment type="subcellular location">
    <subcellularLocation>
        <location evidence="1">Cell membrane</location>
        <topology evidence="1">Multi-pass membrane protein</topology>
    </subcellularLocation>
</comment>
<feature type="transmembrane region" description="Helical" evidence="7">
    <location>
        <begin position="291"/>
        <end position="312"/>
    </location>
</feature>
<feature type="transmembrane region" description="Helical" evidence="7">
    <location>
        <begin position="405"/>
        <end position="426"/>
    </location>
</feature>
<keyword evidence="4 7" id="KW-0812">Transmembrane</keyword>
<feature type="transmembrane region" description="Helical" evidence="7">
    <location>
        <begin position="208"/>
        <end position="229"/>
    </location>
</feature>
<feature type="transmembrane region" description="Helical" evidence="7">
    <location>
        <begin position="159"/>
        <end position="178"/>
    </location>
</feature>
<feature type="transmembrane region" description="Helical" evidence="7">
    <location>
        <begin position="332"/>
        <end position="352"/>
    </location>
</feature>
<evidence type="ECO:0000256" key="6">
    <source>
        <dbReference type="ARBA" id="ARBA00023136"/>
    </source>
</evidence>
<feature type="transmembrane region" description="Helical" evidence="7">
    <location>
        <begin position="62"/>
        <end position="90"/>
    </location>
</feature>
<organism evidence="8">
    <name type="scientific">marine metagenome</name>
    <dbReference type="NCBI Taxonomy" id="408172"/>
    <lineage>
        <taxon>unclassified sequences</taxon>
        <taxon>metagenomes</taxon>
        <taxon>ecological metagenomes</taxon>
    </lineage>
</organism>
<sequence length="458" mass="52122">VQEGRILSAKRINNDLLKGVFENPLRYWLVVGFLAIFVLGAIGAAGYMIGVGIGVTGLNRPVYWGFFITNFVFWIGISHAGVMLSAILRLSKAEWRRPATRAAEVLTIFSLLTAVMMPLIHAGRPWRVIYWVFPYDFQRGIWPDVRSALVWDPSAINTYLTSSILFVFVALIPDIAVIRDRTTGIRRKIYGILSLGWRGSTRQWKFQAIAGILLSALILPVFVSVHSIVSWDFAMAISVKSWHSTIFAPYFVIGAVLSGVSGVVTVMIFMRWLFGWEEYVRKEHIDSLAKLLVVIALGWFYFFAFELIFGIYGQEGDELATKHMQMFEPPWVWFFVTFIVCSFIIPVPMWLFSGVRRSMFWMVVTTILVNIGMWLERFIIIVPALARKQVFSGTWYTYAPSAVEITIVGGTFAMVLLLFLLFAKVFPLIPIFDIKEGQILKDEIQVGRRKVPAVIRED</sequence>
<evidence type="ECO:0008006" key="9">
    <source>
        <dbReference type="Google" id="ProtNLM"/>
    </source>
</evidence>
<keyword evidence="5 7" id="KW-1133">Transmembrane helix</keyword>
<feature type="transmembrane region" description="Helical" evidence="7">
    <location>
        <begin position="359"/>
        <end position="385"/>
    </location>
</feature>
<accession>A0A381XWL1</accession>
<feature type="transmembrane region" description="Helical" evidence="7">
    <location>
        <begin position="27"/>
        <end position="50"/>
    </location>
</feature>
<proteinExistence type="inferred from homology"/>
<dbReference type="PANTHER" id="PTHR43044:SF2">
    <property type="entry name" value="POLYSULPHIDE REDUCTASE NRFD"/>
    <property type="match status" value="1"/>
</dbReference>
<evidence type="ECO:0000256" key="1">
    <source>
        <dbReference type="ARBA" id="ARBA00004651"/>
    </source>
</evidence>
<protein>
    <recommendedName>
        <fullName evidence="9">Molybdopterin oxidoreductase</fullName>
    </recommendedName>
</protein>
<keyword evidence="6 7" id="KW-0472">Membrane</keyword>
<dbReference type="InterPro" id="IPR005614">
    <property type="entry name" value="NrfD-like"/>
</dbReference>
<feature type="transmembrane region" description="Helical" evidence="7">
    <location>
        <begin position="102"/>
        <end position="121"/>
    </location>
</feature>
<evidence type="ECO:0000256" key="7">
    <source>
        <dbReference type="SAM" id="Phobius"/>
    </source>
</evidence>
<evidence type="ECO:0000256" key="2">
    <source>
        <dbReference type="ARBA" id="ARBA00008929"/>
    </source>
</evidence>
<dbReference type="EMBL" id="UINC01016487">
    <property type="protein sequence ID" value="SVA68603.1"/>
    <property type="molecule type" value="Genomic_DNA"/>
</dbReference>
<feature type="transmembrane region" description="Helical" evidence="7">
    <location>
        <begin position="249"/>
        <end position="270"/>
    </location>
</feature>
<dbReference type="Pfam" id="PF03916">
    <property type="entry name" value="NrfD"/>
    <property type="match status" value="1"/>
</dbReference>
<gene>
    <name evidence="8" type="ORF">METZ01_LOCUS121457</name>
</gene>
<reference evidence="8" key="1">
    <citation type="submission" date="2018-05" db="EMBL/GenBank/DDBJ databases">
        <authorList>
            <person name="Lanie J.A."/>
            <person name="Ng W.-L."/>
            <person name="Kazmierczak K.M."/>
            <person name="Andrzejewski T.M."/>
            <person name="Davidsen T.M."/>
            <person name="Wayne K.J."/>
            <person name="Tettelin H."/>
            <person name="Glass J.I."/>
            <person name="Rusch D."/>
            <person name="Podicherti R."/>
            <person name="Tsui H.-C.T."/>
            <person name="Winkler M.E."/>
        </authorList>
    </citation>
    <scope>NUCLEOTIDE SEQUENCE</scope>
</reference>
<comment type="similarity">
    <text evidence="2">Belongs to the NrfD family.</text>
</comment>
<evidence type="ECO:0000256" key="3">
    <source>
        <dbReference type="ARBA" id="ARBA00022475"/>
    </source>
</evidence>
<feature type="non-terminal residue" evidence="8">
    <location>
        <position position="1"/>
    </location>
</feature>
<evidence type="ECO:0000256" key="5">
    <source>
        <dbReference type="ARBA" id="ARBA00022989"/>
    </source>
</evidence>